<name>I7MJB2_TETTS</name>
<proteinExistence type="predicted"/>
<dbReference type="RefSeq" id="XP_001016391.1">
    <property type="nucleotide sequence ID" value="XM_001016391.1"/>
</dbReference>
<accession>I7MJB2</accession>
<dbReference type="Proteomes" id="UP000009168">
    <property type="component" value="Unassembled WGS sequence"/>
</dbReference>
<dbReference type="GeneID" id="7825677"/>
<dbReference type="HOGENOM" id="CLU_2818128_0_0_1"/>
<sequence>MVAQQTSNLKVVGSSPTLVAIFYDFQIQNNQKMTTLQKLKQQQFLIKKQIQPNQLQKNNKQLMPKNL</sequence>
<evidence type="ECO:0000313" key="1">
    <source>
        <dbReference type="EMBL" id="EAR96146.1"/>
    </source>
</evidence>
<dbReference type="InParanoid" id="I7MJB2"/>
<gene>
    <name evidence="1" type="ORF">TTHERM_00129160</name>
</gene>
<dbReference type="EMBL" id="GG662699">
    <property type="protein sequence ID" value="EAR96146.1"/>
    <property type="molecule type" value="Genomic_DNA"/>
</dbReference>
<dbReference type="AlphaFoldDB" id="I7MJB2"/>
<keyword evidence="2" id="KW-1185">Reference proteome</keyword>
<reference evidence="2" key="1">
    <citation type="journal article" date="2006" name="PLoS Biol.">
        <title>Macronuclear genome sequence of the ciliate Tetrahymena thermophila, a model eukaryote.</title>
        <authorList>
            <person name="Eisen J.A."/>
            <person name="Coyne R.S."/>
            <person name="Wu M."/>
            <person name="Wu D."/>
            <person name="Thiagarajan M."/>
            <person name="Wortman J.R."/>
            <person name="Badger J.H."/>
            <person name="Ren Q."/>
            <person name="Amedeo P."/>
            <person name="Jones K.M."/>
            <person name="Tallon L.J."/>
            <person name="Delcher A.L."/>
            <person name="Salzberg S.L."/>
            <person name="Silva J.C."/>
            <person name="Haas B.J."/>
            <person name="Majoros W.H."/>
            <person name="Farzad M."/>
            <person name="Carlton J.M."/>
            <person name="Smith R.K. Jr."/>
            <person name="Garg J."/>
            <person name="Pearlman R.E."/>
            <person name="Karrer K.M."/>
            <person name="Sun L."/>
            <person name="Manning G."/>
            <person name="Elde N.C."/>
            <person name="Turkewitz A.P."/>
            <person name="Asai D.J."/>
            <person name="Wilkes D.E."/>
            <person name="Wang Y."/>
            <person name="Cai H."/>
            <person name="Collins K."/>
            <person name="Stewart B.A."/>
            <person name="Lee S.R."/>
            <person name="Wilamowska K."/>
            <person name="Weinberg Z."/>
            <person name="Ruzzo W.L."/>
            <person name="Wloga D."/>
            <person name="Gaertig J."/>
            <person name="Frankel J."/>
            <person name="Tsao C.-C."/>
            <person name="Gorovsky M.A."/>
            <person name="Keeling P.J."/>
            <person name="Waller R.F."/>
            <person name="Patron N.J."/>
            <person name="Cherry J.M."/>
            <person name="Stover N.A."/>
            <person name="Krieger C.J."/>
            <person name="del Toro C."/>
            <person name="Ryder H.F."/>
            <person name="Williamson S.C."/>
            <person name="Barbeau R.A."/>
            <person name="Hamilton E.P."/>
            <person name="Orias E."/>
        </authorList>
    </citation>
    <scope>NUCLEOTIDE SEQUENCE [LARGE SCALE GENOMIC DNA]</scope>
    <source>
        <strain evidence="2">SB210</strain>
    </source>
</reference>
<organism evidence="1 2">
    <name type="scientific">Tetrahymena thermophila (strain SB210)</name>
    <dbReference type="NCBI Taxonomy" id="312017"/>
    <lineage>
        <taxon>Eukaryota</taxon>
        <taxon>Sar</taxon>
        <taxon>Alveolata</taxon>
        <taxon>Ciliophora</taxon>
        <taxon>Intramacronucleata</taxon>
        <taxon>Oligohymenophorea</taxon>
        <taxon>Hymenostomatida</taxon>
        <taxon>Tetrahymenina</taxon>
        <taxon>Tetrahymenidae</taxon>
        <taxon>Tetrahymena</taxon>
    </lineage>
</organism>
<protein>
    <submittedName>
        <fullName evidence="1">Uncharacterized protein</fullName>
    </submittedName>
</protein>
<dbReference type="KEGG" id="tet:TTHERM_00129160"/>
<evidence type="ECO:0000313" key="2">
    <source>
        <dbReference type="Proteomes" id="UP000009168"/>
    </source>
</evidence>